<evidence type="ECO:0000313" key="2">
    <source>
        <dbReference type="Proteomes" id="UP000269301"/>
    </source>
</evidence>
<gene>
    <name evidence="1" type="ORF">D8M06_00515</name>
</gene>
<name>A0A495ACG0_9BACI</name>
<reference evidence="1 2" key="1">
    <citation type="journal article" date="2016" name="Int. J. Syst. Evol. Microbiol.">
        <title>Oceanobacillus halophilus sp. nov., a novel moderately halophilic bacterium from a hypersaline lake.</title>
        <authorList>
            <person name="Amoozegar M.A."/>
            <person name="Bagheri M."/>
            <person name="Makhdoumi A."/>
            <person name="Nikou M.M."/>
            <person name="Fazeli S.A.S."/>
            <person name="Schumann P."/>
            <person name="Sproer C."/>
            <person name="Sanchez-Porro C."/>
            <person name="Ventosa A."/>
        </authorList>
    </citation>
    <scope>NUCLEOTIDE SEQUENCE [LARGE SCALE GENOMIC DNA]</scope>
    <source>
        <strain evidence="1 2">DSM 23996</strain>
    </source>
</reference>
<comment type="caution">
    <text evidence="1">The sequence shown here is derived from an EMBL/GenBank/DDBJ whole genome shotgun (WGS) entry which is preliminary data.</text>
</comment>
<protein>
    <submittedName>
        <fullName evidence="1">Uncharacterized protein</fullName>
    </submittedName>
</protein>
<dbReference type="RefSeq" id="WP_121202403.1">
    <property type="nucleotide sequence ID" value="NZ_RBZP01000001.1"/>
</dbReference>
<keyword evidence="2" id="KW-1185">Reference proteome</keyword>
<dbReference type="AlphaFoldDB" id="A0A495ACG0"/>
<dbReference type="EMBL" id="RBZP01000001">
    <property type="protein sequence ID" value="RKQ37320.1"/>
    <property type="molecule type" value="Genomic_DNA"/>
</dbReference>
<dbReference type="Proteomes" id="UP000269301">
    <property type="component" value="Unassembled WGS sequence"/>
</dbReference>
<dbReference type="OrthoDB" id="2969671at2"/>
<evidence type="ECO:0000313" key="1">
    <source>
        <dbReference type="EMBL" id="RKQ37320.1"/>
    </source>
</evidence>
<proteinExistence type="predicted"/>
<accession>A0A495ACG0</accession>
<organism evidence="1 2">
    <name type="scientific">Oceanobacillus halophilus</name>
    <dbReference type="NCBI Taxonomy" id="930130"/>
    <lineage>
        <taxon>Bacteria</taxon>
        <taxon>Bacillati</taxon>
        <taxon>Bacillota</taxon>
        <taxon>Bacilli</taxon>
        <taxon>Bacillales</taxon>
        <taxon>Bacillaceae</taxon>
        <taxon>Oceanobacillus</taxon>
    </lineage>
</organism>
<sequence length="146" mass="16834">MKKMIIIVFILFLVFFVYIFASAQGEVTRLDKEKSIEKKLDDFILHMKVERGDNGIKIHHSLQYVGDESIRIEHQTPLVSISLQTKNHDFTGSMVPKYLQKGSIYYQEPVTLSTEGKGEKNLYVKAKFLADGEPVNIEHVETLRFN</sequence>